<gene>
    <name evidence="8" type="ORF">OFUS_LOCUS23724</name>
</gene>
<protein>
    <recommendedName>
        <fullName evidence="4">ornithine carbamoyltransferase</fullName>
        <ecNumber evidence="4">2.1.3.3</ecNumber>
    </recommendedName>
</protein>
<name>A0A8J1TBN4_OWEFU</name>
<evidence type="ECO:0000256" key="6">
    <source>
        <dbReference type="ARBA" id="ARBA00022605"/>
    </source>
</evidence>
<dbReference type="OrthoDB" id="10252326at2759"/>
<evidence type="ECO:0000256" key="1">
    <source>
        <dbReference type="ARBA" id="ARBA00004695"/>
    </source>
</evidence>
<comment type="subunit">
    <text evidence="3">Homotrimer.</text>
</comment>
<dbReference type="InterPro" id="IPR036901">
    <property type="entry name" value="Asp/Orn_carbamoylTrfase_sf"/>
</dbReference>
<dbReference type="PANTHER" id="PTHR45753:SF3">
    <property type="entry name" value="ORNITHINE TRANSCARBAMYLASE, MITOCHONDRIAL"/>
    <property type="match status" value="1"/>
</dbReference>
<dbReference type="InterPro" id="IPR006132">
    <property type="entry name" value="Asp/Orn_carbamoyltranf_P-bd"/>
</dbReference>
<dbReference type="PRINTS" id="PR00100">
    <property type="entry name" value="AOTCASE"/>
</dbReference>
<accession>A0A8J1TBN4</accession>
<dbReference type="GO" id="GO:0004585">
    <property type="term" value="F:ornithine carbamoyltransferase activity"/>
    <property type="evidence" value="ECO:0007669"/>
    <property type="project" value="UniProtKB-EC"/>
</dbReference>
<proteinExistence type="inferred from homology"/>
<dbReference type="Proteomes" id="UP000749559">
    <property type="component" value="Unassembled WGS sequence"/>
</dbReference>
<evidence type="ECO:0000256" key="7">
    <source>
        <dbReference type="ARBA" id="ARBA00022679"/>
    </source>
</evidence>
<dbReference type="PROSITE" id="PS00097">
    <property type="entry name" value="CARBAMOYLTRANSFERASE"/>
    <property type="match status" value="1"/>
</dbReference>
<dbReference type="GO" id="GO:0019240">
    <property type="term" value="P:citrulline biosynthetic process"/>
    <property type="evidence" value="ECO:0007669"/>
    <property type="project" value="TreeGrafter"/>
</dbReference>
<evidence type="ECO:0000313" key="8">
    <source>
        <dbReference type="EMBL" id="CAH1799750.1"/>
    </source>
</evidence>
<dbReference type="Pfam" id="PF02729">
    <property type="entry name" value="OTCace_N"/>
    <property type="match status" value="1"/>
</dbReference>
<keyword evidence="9" id="KW-1185">Reference proteome</keyword>
<dbReference type="Gene3D" id="3.40.50.1370">
    <property type="entry name" value="Aspartate/ornithine carbamoyltransferase"/>
    <property type="match status" value="2"/>
</dbReference>
<comment type="caution">
    <text evidence="8">The sequence shown here is derived from an EMBL/GenBank/DDBJ whole genome shotgun (WGS) entry which is preliminary data.</text>
</comment>
<sequence>MLAVKTLVYCGRSISSLMRTNVHSPEIENLLQCLRTTSYIQNRNQSGGVNLRGRDLLTLKQLTAAELQQLLWTAMDLKTRIKDNHEIYQPLLGKSLAMIFQKRSTRTRISNETGMALLGGHPVFLSPQDIHLGVNESIKDSARVLSGMCDGILARVYGHEVVTELAEYSSVPVINGLSDLYHPLQILADFITLQEYFGYLQGLKIAWVGDGNNITHSFLMGCPLMGIELRIATPKGYEVDPAVMHDALKLSAKHGSCISISNDPKEVAYRADVIVTDTWISMGQEEEKEKRLNDFHGYQIDRKLVNEMAAKWVFLHCLPRKSEEVTDDVFYDTKHSLVWQEAENRKWSAMAVILHLLGDHSCKIDKPNFQRE</sequence>
<dbReference type="PRINTS" id="PR00102">
    <property type="entry name" value="OTCASE"/>
</dbReference>
<dbReference type="PANTHER" id="PTHR45753">
    <property type="entry name" value="ORNITHINE CARBAMOYLTRANSFERASE, MITOCHONDRIAL"/>
    <property type="match status" value="1"/>
</dbReference>
<dbReference type="NCBIfam" id="NF001986">
    <property type="entry name" value="PRK00779.1"/>
    <property type="match status" value="1"/>
</dbReference>
<evidence type="ECO:0000256" key="5">
    <source>
        <dbReference type="ARBA" id="ARBA00022571"/>
    </source>
</evidence>
<dbReference type="InterPro" id="IPR002292">
    <property type="entry name" value="Orn/put_carbamltrans"/>
</dbReference>
<dbReference type="GO" id="GO:0000050">
    <property type="term" value="P:urea cycle"/>
    <property type="evidence" value="ECO:0007669"/>
    <property type="project" value="UniProtKB-UniPathway"/>
</dbReference>
<evidence type="ECO:0000256" key="3">
    <source>
        <dbReference type="ARBA" id="ARBA00011233"/>
    </source>
</evidence>
<dbReference type="SUPFAM" id="SSF53671">
    <property type="entry name" value="Aspartate/ornithine carbamoyltransferase"/>
    <property type="match status" value="1"/>
</dbReference>
<reference evidence="8" key="1">
    <citation type="submission" date="2022-03" db="EMBL/GenBank/DDBJ databases">
        <authorList>
            <person name="Martin C."/>
        </authorList>
    </citation>
    <scope>NUCLEOTIDE SEQUENCE</scope>
</reference>
<evidence type="ECO:0000256" key="2">
    <source>
        <dbReference type="ARBA" id="ARBA00007805"/>
    </source>
</evidence>
<dbReference type="InterPro" id="IPR006131">
    <property type="entry name" value="Asp_carbamoyltransf_Asp/Orn-bd"/>
</dbReference>
<keyword evidence="5" id="KW-0055">Arginine biosynthesis</keyword>
<dbReference type="GO" id="GO:0042450">
    <property type="term" value="P:L-arginine biosynthetic process via ornithine"/>
    <property type="evidence" value="ECO:0007669"/>
    <property type="project" value="TreeGrafter"/>
</dbReference>
<evidence type="ECO:0000256" key="4">
    <source>
        <dbReference type="ARBA" id="ARBA00013007"/>
    </source>
</evidence>
<evidence type="ECO:0000313" key="9">
    <source>
        <dbReference type="Proteomes" id="UP000749559"/>
    </source>
</evidence>
<keyword evidence="7" id="KW-0808">Transferase</keyword>
<organism evidence="8 9">
    <name type="scientific">Owenia fusiformis</name>
    <name type="common">Polychaete worm</name>
    <dbReference type="NCBI Taxonomy" id="6347"/>
    <lineage>
        <taxon>Eukaryota</taxon>
        <taxon>Metazoa</taxon>
        <taxon>Spiralia</taxon>
        <taxon>Lophotrochozoa</taxon>
        <taxon>Annelida</taxon>
        <taxon>Polychaeta</taxon>
        <taxon>Sedentaria</taxon>
        <taxon>Canalipalpata</taxon>
        <taxon>Sabellida</taxon>
        <taxon>Oweniida</taxon>
        <taxon>Oweniidae</taxon>
        <taxon>Owenia</taxon>
    </lineage>
</organism>
<dbReference type="GO" id="GO:0016597">
    <property type="term" value="F:amino acid binding"/>
    <property type="evidence" value="ECO:0007669"/>
    <property type="project" value="InterPro"/>
</dbReference>
<dbReference type="EC" id="2.1.3.3" evidence="4"/>
<dbReference type="UniPathway" id="UPA00158">
    <property type="reaction ID" value="UER00271"/>
</dbReference>
<dbReference type="InterPro" id="IPR006130">
    <property type="entry name" value="Asp/Orn_carbamoylTrfase"/>
</dbReference>
<dbReference type="EMBL" id="CAIIXF020000011">
    <property type="protein sequence ID" value="CAH1799750.1"/>
    <property type="molecule type" value="Genomic_DNA"/>
</dbReference>
<dbReference type="FunFam" id="3.40.50.1370:FF:000009">
    <property type="entry name" value="Ornithine carbamoyltransferase, mitochondrial"/>
    <property type="match status" value="1"/>
</dbReference>
<comment type="similarity">
    <text evidence="2">Belongs to the aspartate/ornithine carbamoyltransferase superfamily. OTCase family.</text>
</comment>
<dbReference type="NCBIfam" id="TIGR00658">
    <property type="entry name" value="orni_carb_tr"/>
    <property type="match status" value="1"/>
</dbReference>
<dbReference type="AlphaFoldDB" id="A0A8J1TBN4"/>
<keyword evidence="6" id="KW-0028">Amino-acid biosynthesis</keyword>
<comment type="pathway">
    <text evidence="1">Nitrogen metabolism; urea cycle; L-citrulline from L-ornithine and carbamoyl phosphate: step 1/1.</text>
</comment>
<dbReference type="Pfam" id="PF00185">
    <property type="entry name" value="OTCace"/>
    <property type="match status" value="1"/>
</dbReference>
<dbReference type="GO" id="GO:0005739">
    <property type="term" value="C:mitochondrion"/>
    <property type="evidence" value="ECO:0007669"/>
    <property type="project" value="TreeGrafter"/>
</dbReference>